<sequence>MSGNDLQPLPPNARLQPLPPQAAIDYLQGKRLLASFDWQELWQEEHNRALVVAKMARLDLLQAVQAALVEAVRDGSGLAEFTARLKPLLEREGWWGKKLLPDPLSGELVEAQLGSPRRLQTIYEVNTRQAYAVGRWARIEQNKAVLPYVRYVTRRDERVRASHRSWHGLTLPVDHPFWQTHAPPNGWRCRCSVYALSASAINDLREAGEAVRTEAPIIEWADWTNTRTGEVRRVPVGIDPGFGYNPGQAQARAASQSAALLGKLDQAAPALAQAHVRDFFDSGDFGRWHKQLQSAIATAEADERLAALSPAARVQQLQTELGRGEVRGVAVVPPPLRPHLGAAPPVVRLGDPQLIAQLAQPAPLSPADYAQLPALIAAPQQLVQIGPRWLLWRQIDGKLYQAELATGSDGALVLLALQTTTPAEAAQMAQTGQLLIGGALWQGD</sequence>
<proteinExistence type="predicted"/>
<comment type="caution">
    <text evidence="2">The sequence shown here is derived from an EMBL/GenBank/DDBJ whole genome shotgun (WGS) entry which is preliminary data.</text>
</comment>
<protein>
    <submittedName>
        <fullName evidence="2">Phage minor head protein</fullName>
    </submittedName>
</protein>
<evidence type="ECO:0000313" key="3">
    <source>
        <dbReference type="Proteomes" id="UP001172778"/>
    </source>
</evidence>
<dbReference type="InterPro" id="IPR006528">
    <property type="entry name" value="Phage_head_morphogenesis_dom"/>
</dbReference>
<dbReference type="Proteomes" id="UP001172778">
    <property type="component" value="Unassembled WGS sequence"/>
</dbReference>
<dbReference type="Pfam" id="PF04233">
    <property type="entry name" value="Phage_Mu_F"/>
    <property type="match status" value="1"/>
</dbReference>
<name>A0ABT7E0P8_9NEIS</name>
<feature type="domain" description="Phage head morphogenesis" evidence="1">
    <location>
        <begin position="63"/>
        <end position="193"/>
    </location>
</feature>
<dbReference type="EMBL" id="JARRAF010000010">
    <property type="protein sequence ID" value="MDK2124482.1"/>
    <property type="molecule type" value="Genomic_DNA"/>
</dbReference>
<keyword evidence="3" id="KW-1185">Reference proteome</keyword>
<evidence type="ECO:0000313" key="2">
    <source>
        <dbReference type="EMBL" id="MDK2124482.1"/>
    </source>
</evidence>
<reference evidence="2" key="1">
    <citation type="submission" date="2023-03" db="EMBL/GenBank/DDBJ databases">
        <title>Chitinimonas shenzhenensis gen. nov., sp. nov., a novel member of family Burkholderiaceae isolated from activated sludge collected in Shen Zhen, China.</title>
        <authorList>
            <person name="Wang X."/>
        </authorList>
    </citation>
    <scope>NUCLEOTIDE SEQUENCE</scope>
    <source>
        <strain evidence="2">DQS-5</strain>
    </source>
</reference>
<organism evidence="2 3">
    <name type="scientific">Parachitinimonas caeni</name>
    <dbReference type="NCBI Taxonomy" id="3031301"/>
    <lineage>
        <taxon>Bacteria</taxon>
        <taxon>Pseudomonadati</taxon>
        <taxon>Pseudomonadota</taxon>
        <taxon>Betaproteobacteria</taxon>
        <taxon>Neisseriales</taxon>
        <taxon>Chitinibacteraceae</taxon>
        <taxon>Parachitinimonas</taxon>
    </lineage>
</organism>
<dbReference type="RefSeq" id="WP_284100794.1">
    <property type="nucleotide sequence ID" value="NZ_JARRAF010000010.1"/>
</dbReference>
<evidence type="ECO:0000259" key="1">
    <source>
        <dbReference type="Pfam" id="PF04233"/>
    </source>
</evidence>
<dbReference type="NCBIfam" id="TIGR01641">
    <property type="entry name" value="phageSPP1_gp7"/>
    <property type="match status" value="1"/>
</dbReference>
<gene>
    <name evidence="2" type="ORF">PZA18_10500</name>
</gene>
<accession>A0ABT7E0P8</accession>